<feature type="transmembrane region" description="Helical" evidence="7">
    <location>
        <begin position="151"/>
        <end position="168"/>
    </location>
</feature>
<dbReference type="GO" id="GO:0005886">
    <property type="term" value="C:plasma membrane"/>
    <property type="evidence" value="ECO:0007669"/>
    <property type="project" value="TreeGrafter"/>
</dbReference>
<name>A0AA38JA05_9AGAR</name>
<dbReference type="AlphaFoldDB" id="A0AA38JA05"/>
<keyword evidence="4 7" id="KW-1133">Transmembrane helix</keyword>
<accession>A0AA38JA05</accession>
<dbReference type="InterPro" id="IPR051633">
    <property type="entry name" value="AceTr"/>
</dbReference>
<feature type="transmembrane region" description="Helical" evidence="7">
    <location>
        <begin position="122"/>
        <end position="139"/>
    </location>
</feature>
<feature type="transmembrane region" description="Helical" evidence="7">
    <location>
        <begin position="203"/>
        <end position="219"/>
    </location>
</feature>
<evidence type="ECO:0000256" key="2">
    <source>
        <dbReference type="ARBA" id="ARBA00005587"/>
    </source>
</evidence>
<feature type="transmembrane region" description="Helical" evidence="7">
    <location>
        <begin position="174"/>
        <end position="191"/>
    </location>
</feature>
<dbReference type="PANTHER" id="PTHR31123">
    <property type="entry name" value="ACCUMULATION OF DYADS PROTEIN 2-RELATED"/>
    <property type="match status" value="1"/>
</dbReference>
<evidence type="ECO:0000313" key="8">
    <source>
        <dbReference type="EMBL" id="KAJ3714608.1"/>
    </source>
</evidence>
<keyword evidence="3 7" id="KW-0812">Transmembrane</keyword>
<proteinExistence type="inferred from homology"/>
<comment type="similarity">
    <text evidence="2">Belongs to the acetate uptake transporter (AceTr) (TC 2.A.96) family.</text>
</comment>
<keyword evidence="9" id="KW-1185">Reference proteome</keyword>
<sequence length="240" mass="25645">MASAANDAEKGRVENLTGNGGTRGSTDIEEYGPRSGDPVSYQRYPSHIANPGPMGLFSFASTTFILSMYNVGTRGISHPNVVVGMAIFAGLGGLTQFIAGMWEFPRGNVFGATAFASYGSFWMSYATIFIPGSGIMAAFNNPQELNNAVGIYLISWFMITVFFLLAVLRRNVAFTVLLSALSVALLLLAVAEWNGMEQLQKGGGVFGIITGLIAFYIGVSELLRAEPRAVARLPLGLLHT</sequence>
<reference evidence="8" key="1">
    <citation type="submission" date="2022-08" db="EMBL/GenBank/DDBJ databases">
        <authorList>
            <consortium name="DOE Joint Genome Institute"/>
            <person name="Min B."/>
            <person name="Sierra-Patev S."/>
            <person name="Naranjo-Ortiz M."/>
            <person name="Looney B."/>
            <person name="Konkel Z."/>
            <person name="Slot J.C."/>
            <person name="Sakamoto Y."/>
            <person name="Steenwyk J.L."/>
            <person name="Rokas A."/>
            <person name="Carro J."/>
            <person name="Camarero S."/>
            <person name="Ferreira P."/>
            <person name="Molpeceres G."/>
            <person name="Ruiz-duenas F.J."/>
            <person name="Serrano A."/>
            <person name="Henrissat B."/>
            <person name="Drula E."/>
            <person name="Hughes K.W."/>
            <person name="Mata J.L."/>
            <person name="Ishikawa N.K."/>
            <person name="Vargas-Isla R."/>
            <person name="Ushijima S."/>
            <person name="Smith C.A."/>
            <person name="Ahrendt S."/>
            <person name="Andreopoulos W."/>
            <person name="He G."/>
            <person name="LaButti K."/>
            <person name="Lipzen A."/>
            <person name="Ng V."/>
            <person name="Riley R."/>
            <person name="Sandor L."/>
            <person name="Barry K."/>
            <person name="Martinez A.T."/>
            <person name="Xiao Y."/>
            <person name="Gibbons J.G."/>
            <person name="Terashima K."/>
            <person name="Hibbett D.S."/>
            <person name="Grigoriev I.V."/>
        </authorList>
    </citation>
    <scope>NUCLEOTIDE SEQUENCE</scope>
    <source>
        <strain evidence="8">ET3784</strain>
    </source>
</reference>
<evidence type="ECO:0000256" key="3">
    <source>
        <dbReference type="ARBA" id="ARBA00022692"/>
    </source>
</evidence>
<feature type="transmembrane region" description="Helical" evidence="7">
    <location>
        <begin position="81"/>
        <end position="102"/>
    </location>
</feature>
<dbReference type="InterPro" id="IPR000791">
    <property type="entry name" value="Gpr1/Fun34/SatP-like"/>
</dbReference>
<dbReference type="Pfam" id="PF01184">
    <property type="entry name" value="Gpr1_Fun34_YaaH"/>
    <property type="match status" value="1"/>
</dbReference>
<dbReference type="EMBL" id="JANVFO010000090">
    <property type="protein sequence ID" value="KAJ3714608.1"/>
    <property type="molecule type" value="Genomic_DNA"/>
</dbReference>
<organism evidence="8 9">
    <name type="scientific">Lentinula guzmanii</name>
    <dbReference type="NCBI Taxonomy" id="2804957"/>
    <lineage>
        <taxon>Eukaryota</taxon>
        <taxon>Fungi</taxon>
        <taxon>Dikarya</taxon>
        <taxon>Basidiomycota</taxon>
        <taxon>Agaricomycotina</taxon>
        <taxon>Agaricomycetes</taxon>
        <taxon>Agaricomycetidae</taxon>
        <taxon>Agaricales</taxon>
        <taxon>Marasmiineae</taxon>
        <taxon>Omphalotaceae</taxon>
        <taxon>Lentinula</taxon>
    </lineage>
</organism>
<keyword evidence="5 7" id="KW-0472">Membrane</keyword>
<evidence type="ECO:0000256" key="4">
    <source>
        <dbReference type="ARBA" id="ARBA00022989"/>
    </source>
</evidence>
<dbReference type="PANTHER" id="PTHR31123:SF1">
    <property type="entry name" value="ACCUMULATION OF DYADS PROTEIN 2-RELATED"/>
    <property type="match status" value="1"/>
</dbReference>
<protein>
    <submittedName>
        <fullName evidence="8">FUN34 transmembrane protein</fullName>
    </submittedName>
</protein>
<comment type="caution">
    <text evidence="8">The sequence shown here is derived from an EMBL/GenBank/DDBJ whole genome shotgun (WGS) entry which is preliminary data.</text>
</comment>
<dbReference type="NCBIfam" id="NF038013">
    <property type="entry name" value="AceTr_1"/>
    <property type="match status" value="1"/>
</dbReference>
<feature type="transmembrane region" description="Helical" evidence="7">
    <location>
        <begin position="48"/>
        <end position="69"/>
    </location>
</feature>
<dbReference type="GO" id="GO:0015123">
    <property type="term" value="F:acetate transmembrane transporter activity"/>
    <property type="evidence" value="ECO:0007669"/>
    <property type="project" value="TreeGrafter"/>
</dbReference>
<dbReference type="Proteomes" id="UP001176059">
    <property type="component" value="Unassembled WGS sequence"/>
</dbReference>
<evidence type="ECO:0000256" key="7">
    <source>
        <dbReference type="SAM" id="Phobius"/>
    </source>
</evidence>
<evidence type="ECO:0000313" key="9">
    <source>
        <dbReference type="Proteomes" id="UP001176059"/>
    </source>
</evidence>
<feature type="region of interest" description="Disordered" evidence="6">
    <location>
        <begin position="1"/>
        <end position="38"/>
    </location>
</feature>
<gene>
    <name evidence="8" type="ORF">DFJ43DRAFT_1215061</name>
</gene>
<comment type="subcellular location">
    <subcellularLocation>
        <location evidence="1">Membrane</location>
        <topology evidence="1">Multi-pass membrane protein</topology>
    </subcellularLocation>
</comment>
<evidence type="ECO:0000256" key="5">
    <source>
        <dbReference type="ARBA" id="ARBA00023136"/>
    </source>
</evidence>
<reference evidence="8" key="2">
    <citation type="journal article" date="2023" name="Proc. Natl. Acad. Sci. U.S.A.">
        <title>A global phylogenomic analysis of the shiitake genus Lentinula.</title>
        <authorList>
            <person name="Sierra-Patev S."/>
            <person name="Min B."/>
            <person name="Naranjo-Ortiz M."/>
            <person name="Looney B."/>
            <person name="Konkel Z."/>
            <person name="Slot J.C."/>
            <person name="Sakamoto Y."/>
            <person name="Steenwyk J.L."/>
            <person name="Rokas A."/>
            <person name="Carro J."/>
            <person name="Camarero S."/>
            <person name="Ferreira P."/>
            <person name="Molpeceres G."/>
            <person name="Ruiz-Duenas F.J."/>
            <person name="Serrano A."/>
            <person name="Henrissat B."/>
            <person name="Drula E."/>
            <person name="Hughes K.W."/>
            <person name="Mata J.L."/>
            <person name="Ishikawa N.K."/>
            <person name="Vargas-Isla R."/>
            <person name="Ushijima S."/>
            <person name="Smith C.A."/>
            <person name="Donoghue J."/>
            <person name="Ahrendt S."/>
            <person name="Andreopoulos W."/>
            <person name="He G."/>
            <person name="LaButti K."/>
            <person name="Lipzen A."/>
            <person name="Ng V."/>
            <person name="Riley R."/>
            <person name="Sandor L."/>
            <person name="Barry K."/>
            <person name="Martinez A.T."/>
            <person name="Xiao Y."/>
            <person name="Gibbons J.G."/>
            <person name="Terashima K."/>
            <person name="Grigoriev I.V."/>
            <person name="Hibbett D."/>
        </authorList>
    </citation>
    <scope>NUCLEOTIDE SEQUENCE</scope>
    <source>
        <strain evidence="8">ET3784</strain>
    </source>
</reference>
<evidence type="ECO:0000256" key="1">
    <source>
        <dbReference type="ARBA" id="ARBA00004141"/>
    </source>
</evidence>
<evidence type="ECO:0000256" key="6">
    <source>
        <dbReference type="SAM" id="MobiDB-lite"/>
    </source>
</evidence>